<dbReference type="Proteomes" id="UP000619295">
    <property type="component" value="Unassembled WGS sequence"/>
</dbReference>
<dbReference type="CDD" id="cd06550">
    <property type="entry name" value="TM_ABC_iron-siderophores_like"/>
    <property type="match status" value="2"/>
</dbReference>
<evidence type="ECO:0000256" key="4">
    <source>
        <dbReference type="ARBA" id="ARBA00022475"/>
    </source>
</evidence>
<evidence type="ECO:0000256" key="1">
    <source>
        <dbReference type="ARBA" id="ARBA00004651"/>
    </source>
</evidence>
<dbReference type="SUPFAM" id="SSF81345">
    <property type="entry name" value="ABC transporter involved in vitamin B12 uptake, BtuC"/>
    <property type="match status" value="2"/>
</dbReference>
<evidence type="ECO:0000313" key="10">
    <source>
        <dbReference type="Proteomes" id="UP000619295"/>
    </source>
</evidence>
<evidence type="ECO:0000256" key="2">
    <source>
        <dbReference type="ARBA" id="ARBA00007935"/>
    </source>
</evidence>
<dbReference type="GO" id="GO:0005886">
    <property type="term" value="C:plasma membrane"/>
    <property type="evidence" value="ECO:0007669"/>
    <property type="project" value="UniProtKB-SubCell"/>
</dbReference>
<feature type="transmembrane region" description="Helical" evidence="8">
    <location>
        <begin position="340"/>
        <end position="362"/>
    </location>
</feature>
<feature type="transmembrane region" description="Helical" evidence="8">
    <location>
        <begin position="183"/>
        <end position="205"/>
    </location>
</feature>
<name>A0A927EAG8_9HYPH</name>
<evidence type="ECO:0000256" key="8">
    <source>
        <dbReference type="SAM" id="Phobius"/>
    </source>
</evidence>
<evidence type="ECO:0000256" key="6">
    <source>
        <dbReference type="ARBA" id="ARBA00022989"/>
    </source>
</evidence>
<organism evidence="9 10">
    <name type="scientific">Bosea spartocytisi</name>
    <dbReference type="NCBI Taxonomy" id="2773451"/>
    <lineage>
        <taxon>Bacteria</taxon>
        <taxon>Pseudomonadati</taxon>
        <taxon>Pseudomonadota</taxon>
        <taxon>Alphaproteobacteria</taxon>
        <taxon>Hyphomicrobiales</taxon>
        <taxon>Boseaceae</taxon>
        <taxon>Bosea</taxon>
    </lineage>
</organism>
<feature type="transmembrane region" description="Helical" evidence="8">
    <location>
        <begin position="630"/>
        <end position="651"/>
    </location>
</feature>
<proteinExistence type="inferred from homology"/>
<feature type="transmembrane region" description="Helical" evidence="8">
    <location>
        <begin position="446"/>
        <end position="463"/>
    </location>
</feature>
<dbReference type="Gene3D" id="1.10.3470.10">
    <property type="entry name" value="ABC transporter involved in vitamin B12 uptake, BtuC"/>
    <property type="match status" value="2"/>
</dbReference>
<keyword evidence="3" id="KW-0813">Transport</keyword>
<feature type="transmembrane region" description="Helical" evidence="8">
    <location>
        <begin position="519"/>
        <end position="540"/>
    </location>
</feature>
<feature type="transmembrane region" description="Helical" evidence="8">
    <location>
        <begin position="475"/>
        <end position="496"/>
    </location>
</feature>
<reference evidence="9" key="1">
    <citation type="submission" date="2020-09" db="EMBL/GenBank/DDBJ databases">
        <title>Bosea spartocytisi sp. nov. a root nodule endophyte of Spartocytisus supranubius in the high mountain ecosystem fo the Teide National Park (Canary Islands, Spain).</title>
        <authorList>
            <person name="Pulido-Suarez L."/>
            <person name="Peix A."/>
            <person name="Igual J.M."/>
            <person name="Socas-Perez N."/>
            <person name="Velazquez E."/>
            <person name="Flores-Felix J.D."/>
            <person name="Leon-Barrios M."/>
        </authorList>
    </citation>
    <scope>NUCLEOTIDE SEQUENCE</scope>
    <source>
        <strain evidence="9">SSUT16</strain>
    </source>
</reference>
<comment type="subcellular location">
    <subcellularLocation>
        <location evidence="1">Cell membrane</location>
        <topology evidence="1">Multi-pass membrane protein</topology>
    </subcellularLocation>
</comment>
<dbReference type="InterPro" id="IPR037294">
    <property type="entry name" value="ABC_BtuC-like"/>
</dbReference>
<dbReference type="PANTHER" id="PTHR30472:SF37">
    <property type="entry name" value="FE(3+) DICITRATE TRANSPORT SYSTEM PERMEASE PROTEIN FECD-RELATED"/>
    <property type="match status" value="1"/>
</dbReference>
<protein>
    <submittedName>
        <fullName evidence="9">Fe(3+)-hydroxamate ABC transporter permease FhuB</fullName>
    </submittedName>
</protein>
<comment type="caution">
    <text evidence="9">The sequence shown here is derived from an EMBL/GenBank/DDBJ whole genome shotgun (WGS) entry which is preliminary data.</text>
</comment>
<evidence type="ECO:0000256" key="5">
    <source>
        <dbReference type="ARBA" id="ARBA00022692"/>
    </source>
</evidence>
<dbReference type="NCBIfam" id="NF007866">
    <property type="entry name" value="PRK10577.1-2"/>
    <property type="match status" value="1"/>
</dbReference>
<dbReference type="EMBL" id="JACXWY010000009">
    <property type="protein sequence ID" value="MBD3847269.1"/>
    <property type="molecule type" value="Genomic_DNA"/>
</dbReference>
<keyword evidence="10" id="KW-1185">Reference proteome</keyword>
<feature type="transmembrane region" description="Helical" evidence="8">
    <location>
        <begin position="217"/>
        <end position="236"/>
    </location>
</feature>
<keyword evidence="6 8" id="KW-1133">Transmembrane helix</keyword>
<dbReference type="InterPro" id="IPR000522">
    <property type="entry name" value="ABC_transptr_permease_BtuC"/>
</dbReference>
<comment type="similarity">
    <text evidence="2">Belongs to the binding-protein-dependent transport system permease family. FecCD subfamily.</text>
</comment>
<feature type="transmembrane region" description="Helical" evidence="8">
    <location>
        <begin position="56"/>
        <end position="73"/>
    </location>
</feature>
<feature type="transmembrane region" description="Helical" evidence="8">
    <location>
        <begin position="389"/>
        <end position="407"/>
    </location>
</feature>
<feature type="transmembrane region" description="Helical" evidence="8">
    <location>
        <begin position="419"/>
        <end position="440"/>
    </location>
</feature>
<feature type="transmembrane region" description="Helical" evidence="8">
    <location>
        <begin position="140"/>
        <end position="163"/>
    </location>
</feature>
<evidence type="ECO:0000256" key="3">
    <source>
        <dbReference type="ARBA" id="ARBA00022448"/>
    </source>
</evidence>
<evidence type="ECO:0000256" key="7">
    <source>
        <dbReference type="ARBA" id="ARBA00023136"/>
    </source>
</evidence>
<dbReference type="GO" id="GO:0022857">
    <property type="term" value="F:transmembrane transporter activity"/>
    <property type="evidence" value="ECO:0007669"/>
    <property type="project" value="InterPro"/>
</dbReference>
<dbReference type="GO" id="GO:0033214">
    <property type="term" value="P:siderophore-iron import into cell"/>
    <property type="evidence" value="ECO:0007669"/>
    <property type="project" value="TreeGrafter"/>
</dbReference>
<feature type="transmembrane region" description="Helical" evidence="8">
    <location>
        <begin position="85"/>
        <end position="109"/>
    </location>
</feature>
<feature type="transmembrane region" description="Helical" evidence="8">
    <location>
        <begin position="115"/>
        <end position="133"/>
    </location>
</feature>
<feature type="transmembrane region" description="Helical" evidence="8">
    <location>
        <begin position="273"/>
        <end position="292"/>
    </location>
</feature>
<dbReference type="Pfam" id="PF01032">
    <property type="entry name" value="FecCD"/>
    <property type="match status" value="2"/>
</dbReference>
<evidence type="ECO:0000313" key="9">
    <source>
        <dbReference type="EMBL" id="MBD3847269.1"/>
    </source>
</evidence>
<feature type="transmembrane region" description="Helical" evidence="8">
    <location>
        <begin position="298"/>
        <end position="319"/>
    </location>
</feature>
<sequence>MRPWRLALPLLTAAFALSLWTLAVRLPPPQWFALFKADAGGDIAILVLQQSLLPRMAVSLLCGAALGLAGTIFQQVLRNPLASPMTLGVAAGAKLALGLATVMGAPLLSSVGRDGIAFAGGTLAMAATIALAWRRGLSPLALVLGGLVLGLYCGALSALLLLFKEHDLQGLFLWGNGSLAQQGWDVALALALRLVVLAGLAALLLRPLALLALNDDGARGLGLSLLFARLGALAVAVALSTVVVSLVGVIGFIGLIAPALARLGGARRIDQQMLWAPIIGAALLWLTDQAVLQLGAGTTLPTGAITALFGAPVLLRMLPRLRTTFPQASNAPRSEPRARSAALVLAGLGLALTAVLALALTFGRTPSGGWSFAWGDGLAALLPWRLPRVVAALAAGAMLGVAGAILQRLLRNPMASPEVLGISSGAAFGLIVALFVLPAVGRHQQLFAATAGAAAILGLILVLGRKAGFSPERTLLAGIALGAMLDAVVGALLAGGDPRAMLLMSWMTGSTYAVDETQMVWAAATAILLLASVPLLLRWLELVGLGDAAGRSLGLTLPLVRLSLLLLSAALTAAGTLVIGPLTFVGLMTPHLARLLGLQRAASQLAASALAGAVVMVAADWLGRVAAFPWQMPAGLIATLIGGPVLIALLARK</sequence>
<keyword evidence="7 8" id="KW-0472">Membrane</keyword>
<dbReference type="AlphaFoldDB" id="A0A927EAG8"/>
<accession>A0A927EAG8</accession>
<dbReference type="PANTHER" id="PTHR30472">
    <property type="entry name" value="FERRIC ENTEROBACTIN TRANSPORT SYSTEM PERMEASE PROTEIN"/>
    <property type="match status" value="1"/>
</dbReference>
<gene>
    <name evidence="9" type="primary">fhuB</name>
    <name evidence="9" type="ORF">IED13_16280</name>
</gene>
<keyword evidence="5 8" id="KW-0812">Transmembrane</keyword>
<feature type="transmembrane region" description="Helical" evidence="8">
    <location>
        <begin position="242"/>
        <end position="261"/>
    </location>
</feature>
<keyword evidence="4" id="KW-1003">Cell membrane</keyword>